<evidence type="ECO:0000313" key="1">
    <source>
        <dbReference type="EMBL" id="KIK73745.1"/>
    </source>
</evidence>
<accession>A0A0D0D985</accession>
<dbReference type="Proteomes" id="UP000054538">
    <property type="component" value="Unassembled WGS sequence"/>
</dbReference>
<dbReference type="EMBL" id="KN829460">
    <property type="protein sequence ID" value="KIK73745.1"/>
    <property type="molecule type" value="Genomic_DNA"/>
</dbReference>
<feature type="non-terminal residue" evidence="1">
    <location>
        <position position="1"/>
    </location>
</feature>
<sequence length="80" mass="9309">VNKFCVMADNTSKVPKLKGKKYADYTISEEWKMLELIYEVPKGSIEKGLVKLKKYYQFLDQNNVAFICLGKHHTFSFISI</sequence>
<dbReference type="OrthoDB" id="3058553at2759"/>
<reference evidence="1 2" key="1">
    <citation type="submission" date="2014-04" db="EMBL/GenBank/DDBJ databases">
        <authorList>
            <consortium name="DOE Joint Genome Institute"/>
            <person name="Kuo A."/>
            <person name="Kohler A."/>
            <person name="Jargeat P."/>
            <person name="Nagy L.G."/>
            <person name="Floudas D."/>
            <person name="Copeland A."/>
            <person name="Barry K.W."/>
            <person name="Cichocki N."/>
            <person name="Veneault-Fourrey C."/>
            <person name="LaButti K."/>
            <person name="Lindquist E.A."/>
            <person name="Lipzen A."/>
            <person name="Lundell T."/>
            <person name="Morin E."/>
            <person name="Murat C."/>
            <person name="Sun H."/>
            <person name="Tunlid A."/>
            <person name="Henrissat B."/>
            <person name="Grigoriev I.V."/>
            <person name="Hibbett D.S."/>
            <person name="Martin F."/>
            <person name="Nordberg H.P."/>
            <person name="Cantor M.N."/>
            <person name="Hua S.X."/>
        </authorList>
    </citation>
    <scope>NUCLEOTIDE SEQUENCE [LARGE SCALE GENOMIC DNA]</scope>
    <source>
        <strain evidence="1 2">Ve08.2h10</strain>
    </source>
</reference>
<reference evidence="2" key="2">
    <citation type="submission" date="2015-01" db="EMBL/GenBank/DDBJ databases">
        <title>Evolutionary Origins and Diversification of the Mycorrhizal Mutualists.</title>
        <authorList>
            <consortium name="DOE Joint Genome Institute"/>
            <consortium name="Mycorrhizal Genomics Consortium"/>
            <person name="Kohler A."/>
            <person name="Kuo A."/>
            <person name="Nagy L.G."/>
            <person name="Floudas D."/>
            <person name="Copeland A."/>
            <person name="Barry K.W."/>
            <person name="Cichocki N."/>
            <person name="Veneault-Fourrey C."/>
            <person name="LaButti K."/>
            <person name="Lindquist E.A."/>
            <person name="Lipzen A."/>
            <person name="Lundell T."/>
            <person name="Morin E."/>
            <person name="Murat C."/>
            <person name="Riley R."/>
            <person name="Ohm R."/>
            <person name="Sun H."/>
            <person name="Tunlid A."/>
            <person name="Henrissat B."/>
            <person name="Grigoriev I.V."/>
            <person name="Hibbett D.S."/>
            <person name="Martin F."/>
        </authorList>
    </citation>
    <scope>NUCLEOTIDE SEQUENCE [LARGE SCALE GENOMIC DNA]</scope>
    <source>
        <strain evidence="2">Ve08.2h10</strain>
    </source>
</reference>
<name>A0A0D0D985_9AGAM</name>
<dbReference type="HOGENOM" id="CLU_2596633_0_0_1"/>
<gene>
    <name evidence="1" type="ORF">PAXRUDRAFT_177612</name>
</gene>
<dbReference type="InParanoid" id="A0A0D0D985"/>
<proteinExistence type="predicted"/>
<evidence type="ECO:0000313" key="2">
    <source>
        <dbReference type="Proteomes" id="UP000054538"/>
    </source>
</evidence>
<dbReference type="AlphaFoldDB" id="A0A0D0D985"/>
<keyword evidence="2" id="KW-1185">Reference proteome</keyword>
<protein>
    <submittedName>
        <fullName evidence="1">Uncharacterized protein</fullName>
    </submittedName>
</protein>
<organism evidence="1 2">
    <name type="scientific">Paxillus rubicundulus Ve08.2h10</name>
    <dbReference type="NCBI Taxonomy" id="930991"/>
    <lineage>
        <taxon>Eukaryota</taxon>
        <taxon>Fungi</taxon>
        <taxon>Dikarya</taxon>
        <taxon>Basidiomycota</taxon>
        <taxon>Agaricomycotina</taxon>
        <taxon>Agaricomycetes</taxon>
        <taxon>Agaricomycetidae</taxon>
        <taxon>Boletales</taxon>
        <taxon>Paxilineae</taxon>
        <taxon>Paxillaceae</taxon>
        <taxon>Paxillus</taxon>
    </lineage>
</organism>